<feature type="transmembrane region" description="Helical" evidence="6">
    <location>
        <begin position="490"/>
        <end position="509"/>
    </location>
</feature>
<evidence type="ECO:0000259" key="7">
    <source>
        <dbReference type="PROSITE" id="PS50850"/>
    </source>
</evidence>
<keyword evidence="9" id="KW-1185">Reference proteome</keyword>
<feature type="domain" description="Major facilitator superfamily (MFS) profile" evidence="7">
    <location>
        <begin position="29"/>
        <end position="514"/>
    </location>
</feature>
<dbReference type="InterPro" id="IPR020846">
    <property type="entry name" value="MFS_dom"/>
</dbReference>
<keyword evidence="3 6" id="KW-1133">Transmembrane helix</keyword>
<dbReference type="Pfam" id="PF07690">
    <property type="entry name" value="MFS_1"/>
    <property type="match status" value="1"/>
</dbReference>
<feature type="transmembrane region" description="Helical" evidence="6">
    <location>
        <begin position="356"/>
        <end position="373"/>
    </location>
</feature>
<feature type="transmembrane region" description="Helical" evidence="6">
    <location>
        <begin position="223"/>
        <end position="242"/>
    </location>
</feature>
<feature type="transmembrane region" description="Helical" evidence="6">
    <location>
        <begin position="182"/>
        <end position="202"/>
    </location>
</feature>
<evidence type="ECO:0000256" key="1">
    <source>
        <dbReference type="ARBA" id="ARBA00004141"/>
    </source>
</evidence>
<dbReference type="InterPro" id="IPR005829">
    <property type="entry name" value="Sugar_transporter_CS"/>
</dbReference>
<keyword evidence="2 6" id="KW-0812">Transmembrane</keyword>
<dbReference type="PROSITE" id="PS00216">
    <property type="entry name" value="SUGAR_TRANSPORT_1"/>
    <property type="match status" value="1"/>
</dbReference>
<dbReference type="CDD" id="cd17502">
    <property type="entry name" value="MFS_Azr1_MDR_like"/>
    <property type="match status" value="1"/>
</dbReference>
<keyword evidence="4 6" id="KW-0472">Membrane</keyword>
<dbReference type="Gene3D" id="1.20.1250.20">
    <property type="entry name" value="MFS general substrate transporter like domains"/>
    <property type="match status" value="1"/>
</dbReference>
<evidence type="ECO:0000313" key="8">
    <source>
        <dbReference type="EMBL" id="THG92999.1"/>
    </source>
</evidence>
<evidence type="ECO:0000256" key="6">
    <source>
        <dbReference type="SAM" id="Phobius"/>
    </source>
</evidence>
<comment type="caution">
    <text evidence="8">The sequence shown here is derived from an EMBL/GenBank/DDBJ whole genome shotgun (WGS) entry which is preliminary data.</text>
</comment>
<organism evidence="8 9">
    <name type="scientific">Hermanssonia centrifuga</name>
    <dbReference type="NCBI Taxonomy" id="98765"/>
    <lineage>
        <taxon>Eukaryota</taxon>
        <taxon>Fungi</taxon>
        <taxon>Dikarya</taxon>
        <taxon>Basidiomycota</taxon>
        <taxon>Agaricomycotina</taxon>
        <taxon>Agaricomycetes</taxon>
        <taxon>Polyporales</taxon>
        <taxon>Meruliaceae</taxon>
        <taxon>Hermanssonia</taxon>
    </lineage>
</organism>
<dbReference type="GO" id="GO:0005886">
    <property type="term" value="C:plasma membrane"/>
    <property type="evidence" value="ECO:0007669"/>
    <property type="project" value="TreeGrafter"/>
</dbReference>
<dbReference type="PANTHER" id="PTHR23501">
    <property type="entry name" value="MAJOR FACILITATOR SUPERFAMILY"/>
    <property type="match status" value="1"/>
</dbReference>
<name>A0A4S4K9W3_9APHY</name>
<dbReference type="PANTHER" id="PTHR23501:SF102">
    <property type="entry name" value="DRUG TRANSPORTER, PUTATIVE (AFU_ORTHOLOGUE AFUA_3G08530)-RELATED"/>
    <property type="match status" value="1"/>
</dbReference>
<dbReference type="InterPro" id="IPR036259">
    <property type="entry name" value="MFS_trans_sf"/>
</dbReference>
<feature type="transmembrane region" description="Helical" evidence="6">
    <location>
        <begin position="124"/>
        <end position="144"/>
    </location>
</feature>
<gene>
    <name evidence="8" type="ORF">EW026_g8105</name>
</gene>
<evidence type="ECO:0000256" key="4">
    <source>
        <dbReference type="ARBA" id="ARBA00023136"/>
    </source>
</evidence>
<feature type="transmembrane region" description="Helical" evidence="6">
    <location>
        <begin position="64"/>
        <end position="86"/>
    </location>
</feature>
<feature type="transmembrane region" description="Helical" evidence="6">
    <location>
        <begin position="328"/>
        <end position="349"/>
    </location>
</feature>
<sequence>MANSPSSTLPHLPEGQHPKHKKGSAFWLSYLSIVFAIFLSALDLTAVSTVLPTVTADLNGGDEFTWVGSAYALASTAILPLSGALADIFGRKPILMGAIVFFSLGSALAGAAQTMNMLIGARTVQGIGGGAISFLALTISADLVPLNERGLYQGMVSLTWALASGVGPPIGGALAEKASWRWLFYLNLPVTGIAFGLVWMFLKVRTPHGSIKAKLARVDWLGNLIIIAGTTLAIVGLTFGGIRFPWVSAQVLAPLIIGVLTIIGFIMYERYIPGEPAVPWAVISNRTSLAGYLTTMAHGIIMISLIYYLPVYFQATLGSSPLGSAVKGLPSCLIIAPFALMSGLSIHFIKRYRPTITLGWMLLIAGFGILSLLKAGDSTAKWVGFQIVAAAGTGMLFSSPIFAVLVDLPVERTASATATFVFTRTFAQTWGITIASTVLQNELKKKLPAAFVSQFPDGVEIAYAAIPYIKALPEPLRTEVREAFADSLSVVWKVMVGVGGLGLLSVLIMKEIPMGAVVDAKYGLDESNTATVPDEEGSGMDRVSKQTVAVRDSTLTVMDVDDTTRRNTGVEGDAEEKLAEKGDEPGVPPLSSNPLV</sequence>
<evidence type="ECO:0000256" key="3">
    <source>
        <dbReference type="ARBA" id="ARBA00022989"/>
    </source>
</evidence>
<feature type="transmembrane region" description="Helical" evidence="6">
    <location>
        <begin position="248"/>
        <end position="268"/>
    </location>
</feature>
<feature type="region of interest" description="Disordered" evidence="5">
    <location>
        <begin position="558"/>
        <end position="596"/>
    </location>
</feature>
<feature type="compositionally biased region" description="Basic and acidic residues" evidence="5">
    <location>
        <begin position="575"/>
        <end position="584"/>
    </location>
</feature>
<comment type="subcellular location">
    <subcellularLocation>
        <location evidence="1">Membrane</location>
        <topology evidence="1">Multi-pass membrane protein</topology>
    </subcellularLocation>
</comment>
<feature type="transmembrane region" description="Helical" evidence="6">
    <location>
        <begin position="289"/>
        <end position="308"/>
    </location>
</feature>
<dbReference type="EMBL" id="SGPJ01000820">
    <property type="protein sequence ID" value="THG92999.1"/>
    <property type="molecule type" value="Genomic_DNA"/>
</dbReference>
<feature type="transmembrane region" description="Helical" evidence="6">
    <location>
        <begin position="385"/>
        <end position="406"/>
    </location>
</feature>
<dbReference type="InterPro" id="IPR011701">
    <property type="entry name" value="MFS"/>
</dbReference>
<accession>A0A4S4K9W3</accession>
<dbReference type="AlphaFoldDB" id="A0A4S4K9W3"/>
<feature type="transmembrane region" description="Helical" evidence="6">
    <location>
        <begin position="93"/>
        <end position="112"/>
    </location>
</feature>
<dbReference type="Proteomes" id="UP000309038">
    <property type="component" value="Unassembled WGS sequence"/>
</dbReference>
<dbReference type="SUPFAM" id="SSF103473">
    <property type="entry name" value="MFS general substrate transporter"/>
    <property type="match status" value="1"/>
</dbReference>
<dbReference type="GO" id="GO:0022857">
    <property type="term" value="F:transmembrane transporter activity"/>
    <property type="evidence" value="ECO:0007669"/>
    <property type="project" value="InterPro"/>
</dbReference>
<dbReference type="PROSITE" id="PS50850">
    <property type="entry name" value="MFS"/>
    <property type="match status" value="1"/>
</dbReference>
<reference evidence="8 9" key="1">
    <citation type="submission" date="2019-02" db="EMBL/GenBank/DDBJ databases">
        <title>Genome sequencing of the rare red list fungi Phlebia centrifuga.</title>
        <authorList>
            <person name="Buettner E."/>
            <person name="Kellner H."/>
        </authorList>
    </citation>
    <scope>NUCLEOTIDE SEQUENCE [LARGE SCALE GENOMIC DNA]</scope>
    <source>
        <strain evidence="8 9">DSM 108282</strain>
    </source>
</reference>
<feature type="transmembrane region" description="Helical" evidence="6">
    <location>
        <begin position="25"/>
        <end position="44"/>
    </location>
</feature>
<evidence type="ECO:0000256" key="2">
    <source>
        <dbReference type="ARBA" id="ARBA00022692"/>
    </source>
</evidence>
<feature type="transmembrane region" description="Helical" evidence="6">
    <location>
        <begin position="151"/>
        <end position="170"/>
    </location>
</feature>
<protein>
    <recommendedName>
        <fullName evidence="7">Major facilitator superfamily (MFS) profile domain-containing protein</fullName>
    </recommendedName>
</protein>
<evidence type="ECO:0000256" key="5">
    <source>
        <dbReference type="SAM" id="MobiDB-lite"/>
    </source>
</evidence>
<proteinExistence type="predicted"/>
<evidence type="ECO:0000313" key="9">
    <source>
        <dbReference type="Proteomes" id="UP000309038"/>
    </source>
</evidence>